<evidence type="ECO:0000256" key="1">
    <source>
        <dbReference type="ARBA" id="ARBA00022884"/>
    </source>
</evidence>
<evidence type="ECO:0008006" key="5">
    <source>
        <dbReference type="Google" id="ProtNLM"/>
    </source>
</evidence>
<reference evidence="4" key="1">
    <citation type="journal article" date="2014" name="Front. Microbiol.">
        <title>High frequency of phylogenetically diverse reductive dehalogenase-homologous genes in deep subseafloor sedimentary metagenomes.</title>
        <authorList>
            <person name="Kawai M."/>
            <person name="Futagami T."/>
            <person name="Toyoda A."/>
            <person name="Takaki Y."/>
            <person name="Nishi S."/>
            <person name="Hori S."/>
            <person name="Arai W."/>
            <person name="Tsubouchi T."/>
            <person name="Morono Y."/>
            <person name="Uchiyama I."/>
            <person name="Ito T."/>
            <person name="Fujiyama A."/>
            <person name="Inagaki F."/>
            <person name="Takami H."/>
        </authorList>
    </citation>
    <scope>NUCLEOTIDE SEQUENCE</scope>
    <source>
        <strain evidence="4">Expedition CK06-06</strain>
    </source>
</reference>
<dbReference type="InterPro" id="IPR036482">
    <property type="entry name" value="Regulatory_HutP_sf"/>
</dbReference>
<accession>X1AXV4</accession>
<protein>
    <recommendedName>
        <fullName evidence="5">Hut operon positive regulatory protein</fullName>
    </recommendedName>
</protein>
<organism evidence="4">
    <name type="scientific">marine sediment metagenome</name>
    <dbReference type="NCBI Taxonomy" id="412755"/>
    <lineage>
        <taxon>unclassified sequences</taxon>
        <taxon>metagenomes</taxon>
        <taxon>ecological metagenomes</taxon>
    </lineage>
</organism>
<evidence type="ECO:0000256" key="3">
    <source>
        <dbReference type="ARBA" id="ARBA00023163"/>
    </source>
</evidence>
<keyword evidence="1" id="KW-0694">RNA-binding</keyword>
<dbReference type="InterPro" id="IPR015111">
    <property type="entry name" value="Regulatory_HutP"/>
</dbReference>
<gene>
    <name evidence="4" type="ORF">S01H4_00717</name>
</gene>
<evidence type="ECO:0000256" key="2">
    <source>
        <dbReference type="ARBA" id="ARBA00023015"/>
    </source>
</evidence>
<proteinExistence type="predicted"/>
<keyword evidence="3" id="KW-0804">Transcription</keyword>
<dbReference type="GO" id="GO:0003723">
    <property type="term" value="F:RNA binding"/>
    <property type="evidence" value="ECO:0007669"/>
    <property type="project" value="UniProtKB-KW"/>
</dbReference>
<dbReference type="Pfam" id="PF09021">
    <property type="entry name" value="HutP"/>
    <property type="match status" value="1"/>
</dbReference>
<dbReference type="EMBL" id="BART01000108">
    <property type="protein sequence ID" value="GAG64611.1"/>
    <property type="molecule type" value="Genomic_DNA"/>
</dbReference>
<keyword evidence="2" id="KW-0805">Transcription regulation</keyword>
<dbReference type="Gene3D" id="3.40.1510.10">
    <property type="entry name" value="Hut operon regulatory protein HutP"/>
    <property type="match status" value="1"/>
</dbReference>
<name>X1AXV4_9ZZZZ</name>
<comment type="caution">
    <text evidence="4">The sequence shown here is derived from an EMBL/GenBank/DDBJ whole genome shotgun (WGS) entry which is preliminary data.</text>
</comment>
<dbReference type="AlphaFoldDB" id="X1AXV4"/>
<evidence type="ECO:0000313" key="4">
    <source>
        <dbReference type="EMBL" id="GAG64611.1"/>
    </source>
</evidence>
<dbReference type="SUPFAM" id="SSF111064">
    <property type="entry name" value="Hut operon positive regulatory protein HutP"/>
    <property type="match status" value="1"/>
</dbReference>
<sequence length="145" mass="15777">MAKIGRLTILLLISSKEEEKELLKKAVSLGYKICIGKSGTMESKEIIAAIETTAKREGIFRADSYREEHAVYHTALNALRGLCRGEIGIGNLLRTIGVKFVVLRGPLDTTRSGLGEWVSVGIYGTVGAPIKGFEHEAIGLEINHI</sequence>